<dbReference type="Proteomes" id="UP000233256">
    <property type="component" value="Unassembled WGS sequence"/>
</dbReference>
<protein>
    <submittedName>
        <fullName evidence="1">Uncharacterized protein</fullName>
    </submittedName>
</protein>
<proteinExistence type="predicted"/>
<organism evidence="1 2">
    <name type="scientific">Candidatus Wallbacteria bacterium HGW-Wallbacteria-1</name>
    <dbReference type="NCBI Taxonomy" id="2013854"/>
    <lineage>
        <taxon>Bacteria</taxon>
        <taxon>Candidatus Walliibacteriota</taxon>
    </lineage>
</organism>
<comment type="caution">
    <text evidence="1">The sequence shown here is derived from an EMBL/GenBank/DDBJ whole genome shotgun (WGS) entry which is preliminary data.</text>
</comment>
<gene>
    <name evidence="1" type="ORF">CVV64_16700</name>
</gene>
<accession>A0A2N1PKK0</accession>
<sequence length="204" mass="23391">MNRRIKIIIVFLFLIVVPYISIADENINNKYDSYYNILIEIEHIYKIPMNFESFAANPIPVNLMSEKINFNYNSQISLNDNLLKLSKNQQIFLWKEIHGSVVIINNSNANKLTNGLDFIVDNVDFKGSVSQLTGYIEKHLKEMKLCFVQNKSKDPLETVKFSVSGSNLSLRQILTLACNKAGYSWRIVNNGGPISAIMFRELCF</sequence>
<dbReference type="EMBL" id="PGXC01000031">
    <property type="protein sequence ID" value="PKK88883.1"/>
    <property type="molecule type" value="Genomic_DNA"/>
</dbReference>
<evidence type="ECO:0000313" key="1">
    <source>
        <dbReference type="EMBL" id="PKK88883.1"/>
    </source>
</evidence>
<dbReference type="AlphaFoldDB" id="A0A2N1PKK0"/>
<name>A0A2N1PKK0_9BACT</name>
<evidence type="ECO:0000313" key="2">
    <source>
        <dbReference type="Proteomes" id="UP000233256"/>
    </source>
</evidence>
<reference evidence="1 2" key="1">
    <citation type="journal article" date="2017" name="ISME J.">
        <title>Potential for microbial H2 and metal transformations associated with novel bacteria and archaea in deep terrestrial subsurface sediments.</title>
        <authorList>
            <person name="Hernsdorf A.W."/>
            <person name="Amano Y."/>
            <person name="Miyakawa K."/>
            <person name="Ise K."/>
            <person name="Suzuki Y."/>
            <person name="Anantharaman K."/>
            <person name="Probst A."/>
            <person name="Burstein D."/>
            <person name="Thomas B.C."/>
            <person name="Banfield J.F."/>
        </authorList>
    </citation>
    <scope>NUCLEOTIDE SEQUENCE [LARGE SCALE GENOMIC DNA]</scope>
    <source>
        <strain evidence="1">HGW-Wallbacteria-1</strain>
    </source>
</reference>